<dbReference type="InterPro" id="IPR027304">
    <property type="entry name" value="Trigger_fact/SurA_dom_sf"/>
</dbReference>
<evidence type="ECO:0000313" key="11">
    <source>
        <dbReference type="EMBL" id="MBY8919008.1"/>
    </source>
</evidence>
<dbReference type="SUPFAM" id="SSF54534">
    <property type="entry name" value="FKBP-like"/>
    <property type="match status" value="1"/>
</dbReference>
<evidence type="ECO:0000256" key="7">
    <source>
        <dbReference type="ARBA" id="ARBA00031484"/>
    </source>
</evidence>
<comment type="similarity">
    <text evidence="2">Belongs to the PpiC/parvulin rotamase family.</text>
</comment>
<reference evidence="11 12" key="1">
    <citation type="submission" date="2021-06" db="EMBL/GenBank/DDBJ databases">
        <title>Nitratireductor porphyridii sp. nov., isolated from a small marine red alga, Porphyridium purpureum in South Korea.</title>
        <authorList>
            <person name="Kim K.H."/>
            <person name="Kristyanto S."/>
            <person name="Jeon C.O."/>
        </authorList>
    </citation>
    <scope>NUCLEOTIDE SEQUENCE [LARGE SCALE GENOMIC DNA]</scope>
    <source>
        <strain evidence="11 12">R6</strain>
    </source>
</reference>
<protein>
    <recommendedName>
        <fullName evidence="4">Parvulin-like PPIase</fullName>
        <ecNumber evidence="3">5.2.1.8</ecNumber>
    </recommendedName>
    <alternativeName>
        <fullName evidence="6">Peptidyl-prolyl cis-trans isomerase plp</fullName>
    </alternativeName>
    <alternativeName>
        <fullName evidence="7">Rotamase plp</fullName>
    </alternativeName>
</protein>
<keyword evidence="8 11" id="KW-0413">Isomerase</keyword>
<feature type="chain" id="PRO_5046504650" description="Parvulin-like PPIase" evidence="9">
    <location>
        <begin position="35"/>
        <end position="292"/>
    </location>
</feature>
<evidence type="ECO:0000313" key="12">
    <source>
        <dbReference type="Proteomes" id="UP000777661"/>
    </source>
</evidence>
<evidence type="ECO:0000256" key="8">
    <source>
        <dbReference type="PROSITE-ProRule" id="PRU00278"/>
    </source>
</evidence>
<comment type="caution">
    <text evidence="11">The sequence shown here is derived from an EMBL/GenBank/DDBJ whole genome shotgun (WGS) entry which is preliminary data.</text>
</comment>
<dbReference type="InterPro" id="IPR050245">
    <property type="entry name" value="PrsA_foldase"/>
</dbReference>
<dbReference type="Gene3D" id="3.10.50.40">
    <property type="match status" value="1"/>
</dbReference>
<keyword evidence="5 8" id="KW-0697">Rotamase</keyword>
<dbReference type="InterPro" id="IPR046357">
    <property type="entry name" value="PPIase_dom_sf"/>
</dbReference>
<evidence type="ECO:0000256" key="3">
    <source>
        <dbReference type="ARBA" id="ARBA00013194"/>
    </source>
</evidence>
<comment type="catalytic activity">
    <reaction evidence="1">
        <text>[protein]-peptidylproline (omega=180) = [protein]-peptidylproline (omega=0)</text>
        <dbReference type="Rhea" id="RHEA:16237"/>
        <dbReference type="Rhea" id="RHEA-COMP:10747"/>
        <dbReference type="Rhea" id="RHEA-COMP:10748"/>
        <dbReference type="ChEBI" id="CHEBI:83833"/>
        <dbReference type="ChEBI" id="CHEBI:83834"/>
        <dbReference type="EC" id="5.2.1.8"/>
    </reaction>
</comment>
<keyword evidence="9" id="KW-0732">Signal</keyword>
<dbReference type="PANTHER" id="PTHR47245:SF2">
    <property type="entry name" value="PEPTIDYL-PROLYL CIS-TRANS ISOMERASE HP_0175-RELATED"/>
    <property type="match status" value="1"/>
</dbReference>
<evidence type="ECO:0000256" key="6">
    <source>
        <dbReference type="ARBA" id="ARBA00030642"/>
    </source>
</evidence>
<dbReference type="SUPFAM" id="SSF109998">
    <property type="entry name" value="Triger factor/SurA peptide-binding domain-like"/>
    <property type="match status" value="1"/>
</dbReference>
<evidence type="ECO:0000256" key="4">
    <source>
        <dbReference type="ARBA" id="ARBA00018370"/>
    </source>
</evidence>
<dbReference type="EMBL" id="JAHSQO010000009">
    <property type="protein sequence ID" value="MBY8919008.1"/>
    <property type="molecule type" value="Genomic_DNA"/>
</dbReference>
<evidence type="ECO:0000256" key="1">
    <source>
        <dbReference type="ARBA" id="ARBA00000971"/>
    </source>
</evidence>
<dbReference type="EC" id="5.2.1.8" evidence="3"/>
<proteinExistence type="inferred from homology"/>
<dbReference type="Pfam" id="PF00639">
    <property type="entry name" value="Rotamase"/>
    <property type="match status" value="1"/>
</dbReference>
<dbReference type="PANTHER" id="PTHR47245">
    <property type="entry name" value="PEPTIDYLPROLYL ISOMERASE"/>
    <property type="match status" value="1"/>
</dbReference>
<evidence type="ECO:0000256" key="9">
    <source>
        <dbReference type="SAM" id="SignalP"/>
    </source>
</evidence>
<gene>
    <name evidence="11" type="ORF">KVG22_20600</name>
</gene>
<sequence length="292" mass="31454">MNSTIGNRRRSNAGLLVGAMILTLSFPLGSSALAQDTDVVGRVNGQDITADDLALAEQMYGPQLAQMPPDARRSILVDALIDMKIVSAAARAANVTGQDAYKRQLAFLEDQTLRTLFLEQQVEEAVTDSVVRATYDEQAARIPPVTERRLRHILLGSEGDAVEVIEALKGGKAFVELAQERSADEVSRVKGGDLGFVAEGQVLPEIDAAAATLQPGEYTQTPVASAFGFHVVLLEETRNRPAPSFESVAPQIRQALKAAEERRIIAELKEGAKIEKLVPDVAPPQGEDGHEH</sequence>
<feature type="domain" description="PpiC" evidence="10">
    <location>
        <begin position="145"/>
        <end position="236"/>
    </location>
</feature>
<feature type="signal peptide" evidence="9">
    <location>
        <begin position="1"/>
        <end position="34"/>
    </location>
</feature>
<dbReference type="PROSITE" id="PS50198">
    <property type="entry name" value="PPIC_PPIASE_2"/>
    <property type="match status" value="1"/>
</dbReference>
<name>A0ABS7RDM4_9HYPH</name>
<keyword evidence="12" id="KW-1185">Reference proteome</keyword>
<evidence type="ECO:0000259" key="10">
    <source>
        <dbReference type="PROSITE" id="PS50198"/>
    </source>
</evidence>
<evidence type="ECO:0000256" key="2">
    <source>
        <dbReference type="ARBA" id="ARBA00007656"/>
    </source>
</evidence>
<evidence type="ECO:0000256" key="5">
    <source>
        <dbReference type="ARBA" id="ARBA00023110"/>
    </source>
</evidence>
<organism evidence="11 12">
    <name type="scientific">Nitratireductor rhodophyticola</name>
    <dbReference type="NCBI Taxonomy" id="2854036"/>
    <lineage>
        <taxon>Bacteria</taxon>
        <taxon>Pseudomonadati</taxon>
        <taxon>Pseudomonadota</taxon>
        <taxon>Alphaproteobacteria</taxon>
        <taxon>Hyphomicrobiales</taxon>
        <taxon>Phyllobacteriaceae</taxon>
        <taxon>Nitratireductor</taxon>
    </lineage>
</organism>
<dbReference type="GO" id="GO:0003755">
    <property type="term" value="F:peptidyl-prolyl cis-trans isomerase activity"/>
    <property type="evidence" value="ECO:0007669"/>
    <property type="project" value="UniProtKB-EC"/>
</dbReference>
<dbReference type="InterPro" id="IPR000297">
    <property type="entry name" value="PPIase_PpiC"/>
</dbReference>
<dbReference type="Proteomes" id="UP000777661">
    <property type="component" value="Unassembled WGS sequence"/>
</dbReference>
<accession>A0ABS7RDM4</accession>